<dbReference type="EMBL" id="BMCM01000006">
    <property type="protein sequence ID" value="GGD86416.1"/>
    <property type="molecule type" value="Genomic_DNA"/>
</dbReference>
<dbReference type="Proteomes" id="UP000629365">
    <property type="component" value="Unassembled WGS sequence"/>
</dbReference>
<evidence type="ECO:0000259" key="7">
    <source>
        <dbReference type="Pfam" id="PF05425"/>
    </source>
</evidence>
<feature type="transmembrane region" description="Helical" evidence="6">
    <location>
        <begin position="472"/>
        <end position="494"/>
    </location>
</feature>
<evidence type="ECO:0000256" key="3">
    <source>
        <dbReference type="ARBA" id="ARBA00022692"/>
    </source>
</evidence>
<dbReference type="InterPro" id="IPR032694">
    <property type="entry name" value="CopC/D"/>
</dbReference>
<dbReference type="InterPro" id="IPR008457">
    <property type="entry name" value="Cu-R_CopD_dom"/>
</dbReference>
<feature type="transmembrane region" description="Helical" evidence="6">
    <location>
        <begin position="188"/>
        <end position="217"/>
    </location>
</feature>
<feature type="domain" description="Copper resistance protein D" evidence="7">
    <location>
        <begin position="225"/>
        <end position="319"/>
    </location>
</feature>
<evidence type="ECO:0000256" key="1">
    <source>
        <dbReference type="ARBA" id="ARBA00004651"/>
    </source>
</evidence>
<feature type="transmembrane region" description="Helical" evidence="6">
    <location>
        <begin position="296"/>
        <end position="320"/>
    </location>
</feature>
<evidence type="ECO:0000256" key="2">
    <source>
        <dbReference type="ARBA" id="ARBA00022475"/>
    </source>
</evidence>
<reference evidence="9" key="1">
    <citation type="journal article" date="2019" name="Int. J. Syst. Evol. Microbiol.">
        <title>The Global Catalogue of Microorganisms (GCM) 10K type strain sequencing project: providing services to taxonomists for standard genome sequencing and annotation.</title>
        <authorList>
            <consortium name="The Broad Institute Genomics Platform"/>
            <consortium name="The Broad Institute Genome Sequencing Center for Infectious Disease"/>
            <person name="Wu L."/>
            <person name="Ma J."/>
        </authorList>
    </citation>
    <scope>NUCLEOTIDE SEQUENCE [LARGE SCALE GENOMIC DNA]</scope>
    <source>
        <strain evidence="9">CCM 7640</strain>
    </source>
</reference>
<keyword evidence="4 6" id="KW-1133">Transmembrane helix</keyword>
<evidence type="ECO:0000313" key="9">
    <source>
        <dbReference type="Proteomes" id="UP000629365"/>
    </source>
</evidence>
<keyword evidence="3 6" id="KW-0812">Transmembrane</keyword>
<feature type="transmembrane region" description="Helical" evidence="6">
    <location>
        <begin position="424"/>
        <end position="451"/>
    </location>
</feature>
<organism evidence="8 9">
    <name type="scientific">Microbacterium murale</name>
    <dbReference type="NCBI Taxonomy" id="1081040"/>
    <lineage>
        <taxon>Bacteria</taxon>
        <taxon>Bacillati</taxon>
        <taxon>Actinomycetota</taxon>
        <taxon>Actinomycetes</taxon>
        <taxon>Micrococcales</taxon>
        <taxon>Microbacteriaceae</taxon>
        <taxon>Microbacterium</taxon>
    </lineage>
</organism>
<feature type="transmembrane region" description="Helical" evidence="6">
    <location>
        <begin position="229"/>
        <end position="250"/>
    </location>
</feature>
<name>A0ABQ1RXI4_9MICO</name>
<feature type="transmembrane region" description="Helical" evidence="6">
    <location>
        <begin position="50"/>
        <end position="74"/>
    </location>
</feature>
<evidence type="ECO:0000313" key="8">
    <source>
        <dbReference type="EMBL" id="GGD86416.1"/>
    </source>
</evidence>
<feature type="transmembrane region" description="Helical" evidence="6">
    <location>
        <begin position="509"/>
        <end position="529"/>
    </location>
</feature>
<evidence type="ECO:0000256" key="4">
    <source>
        <dbReference type="ARBA" id="ARBA00022989"/>
    </source>
</evidence>
<protein>
    <submittedName>
        <fullName evidence="8">Copper resistance D</fullName>
    </submittedName>
</protein>
<feature type="transmembrane region" description="Helical" evidence="6">
    <location>
        <begin position="362"/>
        <end position="382"/>
    </location>
</feature>
<keyword evidence="2" id="KW-1003">Cell membrane</keyword>
<evidence type="ECO:0000256" key="6">
    <source>
        <dbReference type="SAM" id="Phobius"/>
    </source>
</evidence>
<feature type="transmembrane region" description="Helical" evidence="6">
    <location>
        <begin position="589"/>
        <end position="611"/>
    </location>
</feature>
<gene>
    <name evidence="8" type="ORF">GCM10007269_31620</name>
</gene>
<evidence type="ECO:0000256" key="5">
    <source>
        <dbReference type="ARBA" id="ARBA00023136"/>
    </source>
</evidence>
<dbReference type="InterPro" id="IPR019108">
    <property type="entry name" value="Caa3_assmbl_CtaG-rel"/>
</dbReference>
<accession>A0ABQ1RXI4</accession>
<feature type="transmembrane region" description="Helical" evidence="6">
    <location>
        <begin position="12"/>
        <end position="30"/>
    </location>
</feature>
<feature type="transmembrane region" description="Helical" evidence="6">
    <location>
        <begin position="136"/>
        <end position="154"/>
    </location>
</feature>
<feature type="transmembrane region" description="Helical" evidence="6">
    <location>
        <begin position="541"/>
        <end position="562"/>
    </location>
</feature>
<feature type="transmembrane region" description="Helical" evidence="6">
    <location>
        <begin position="262"/>
        <end position="284"/>
    </location>
</feature>
<keyword evidence="5 6" id="KW-0472">Membrane</keyword>
<feature type="transmembrane region" description="Helical" evidence="6">
    <location>
        <begin position="394"/>
        <end position="418"/>
    </location>
</feature>
<keyword evidence="9" id="KW-1185">Reference proteome</keyword>
<dbReference type="Pfam" id="PF05425">
    <property type="entry name" value="CopD"/>
    <property type="match status" value="1"/>
</dbReference>
<feature type="transmembrane region" description="Helical" evidence="6">
    <location>
        <begin position="159"/>
        <end position="176"/>
    </location>
</feature>
<dbReference type="RefSeq" id="WP_188437555.1">
    <property type="nucleotide sequence ID" value="NZ_BMCM01000006.1"/>
</dbReference>
<dbReference type="Pfam" id="PF09678">
    <property type="entry name" value="Caa3_CtaG"/>
    <property type="match status" value="1"/>
</dbReference>
<dbReference type="PANTHER" id="PTHR34820:SF4">
    <property type="entry name" value="INNER MEMBRANE PROTEIN YEBZ"/>
    <property type="match status" value="1"/>
</dbReference>
<comment type="subcellular location">
    <subcellularLocation>
        <location evidence="1">Cell membrane</location>
        <topology evidence="1">Multi-pass membrane protein</topology>
    </subcellularLocation>
</comment>
<feature type="transmembrane region" description="Helical" evidence="6">
    <location>
        <begin position="86"/>
        <end position="107"/>
    </location>
</feature>
<dbReference type="PANTHER" id="PTHR34820">
    <property type="entry name" value="INNER MEMBRANE PROTEIN YEBZ"/>
    <property type="match status" value="1"/>
</dbReference>
<sequence>MSPTFLRLTGPTILILAAIIAAAIALMIGGGADPRFTNDPGALVRWGLPFAKLFVNLFGAVMAGALVLALFGLATGTKPFNIALDVASTGAAVLTVASGTVAFLTFLSSFNPEVSLGSEFGAQLGRFLLDTELGRAWLITTVLASAVTVLTFAVRGYGAVLITALLALISLVPMATQGHSGELANHDAAVMSLVLHVVSAAVWLGGLTLLAVVRPVVPQSALEDLLRRYSTLALVAFIIVAVSGYARALTALGRWEDLATPYGLILLAKIIALLATGILGALYRGRLIAKAGSGRGMFWVFVCIELAFLGIASGAAAALARTAAPSETAPLAKTTAAEILTEAPVPPNLTIERWFTAWSPDLLWVFVAAFGVFFYIAGVQRLRREQQRWPVRRTVYWISAMGLLFWTTSGPIAVYGTYLISMRLLSLVLLSLVIPLLLVSAAPLTLAIAAIRPREDETRGIREWVLKAADSPIARVTTGPVFAATLFAGSLWLVHYTDLLRWSLYDQLGYQWLLTHLLLTGCLLVAAFFRPNQSTPQLSRPWLLSTLIAVTLVSALFAINIITRSDLMVSEWFGAMGRTWGRTPLQDQAVGGAIALSIGGTLAALTVVVVIRWKHSNPHANTLVSQRKDIHA</sequence>
<proteinExistence type="predicted"/>
<comment type="caution">
    <text evidence="8">The sequence shown here is derived from an EMBL/GenBank/DDBJ whole genome shotgun (WGS) entry which is preliminary data.</text>
</comment>